<name>A0A5Q0H5U6_SACSY</name>
<organism evidence="2 3">
    <name type="scientific">Saccharothrix syringae</name>
    <name type="common">Nocardiopsis syringae</name>
    <dbReference type="NCBI Taxonomy" id="103733"/>
    <lineage>
        <taxon>Bacteria</taxon>
        <taxon>Bacillati</taxon>
        <taxon>Actinomycetota</taxon>
        <taxon>Actinomycetes</taxon>
        <taxon>Pseudonocardiales</taxon>
        <taxon>Pseudonocardiaceae</taxon>
        <taxon>Saccharothrix</taxon>
    </lineage>
</organism>
<gene>
    <name evidence="2" type="ORF">EKG83_31280</name>
</gene>
<accession>A0A5Q0H5U6</accession>
<sequence>MSTTTSHTSPSCAFAPVETRTGPGPALPARVDCTTTTGHPEPVDGVPTSRVHLEVGVLVAAGVLHALGEVVQVAAAWSPAFEPAPEHAHGQYQGLFSTSTSAGLMAGSAVVALPAVDGGLAGRLALGGVFPVSSAALPLVVRDTDR</sequence>
<proteinExistence type="predicted"/>
<feature type="region of interest" description="Disordered" evidence="1">
    <location>
        <begin position="1"/>
        <end position="26"/>
    </location>
</feature>
<protein>
    <submittedName>
        <fullName evidence="2">Uncharacterized protein</fullName>
    </submittedName>
</protein>
<evidence type="ECO:0000256" key="1">
    <source>
        <dbReference type="SAM" id="MobiDB-lite"/>
    </source>
</evidence>
<dbReference type="RefSeq" id="WP_033429311.1">
    <property type="nucleotide sequence ID" value="NZ_CP034550.1"/>
</dbReference>
<dbReference type="AlphaFoldDB" id="A0A5Q0H5U6"/>
<keyword evidence="3" id="KW-1185">Reference proteome</keyword>
<reference evidence="3" key="1">
    <citation type="journal article" date="2021" name="Curr. Microbiol.">
        <title>Complete genome of nocamycin-producing strain Saccharothrix syringae NRRL B-16468 reveals the biosynthetic potential for secondary metabolites.</title>
        <authorList>
            <person name="Mo X."/>
            <person name="Yang S."/>
        </authorList>
    </citation>
    <scope>NUCLEOTIDE SEQUENCE [LARGE SCALE GENOMIC DNA]</scope>
    <source>
        <strain evidence="3">ATCC 51364 / DSM 43886 / JCM 6844 / KCTC 9398 / NBRC 14523 / NRRL B-16468 / INA 2240</strain>
    </source>
</reference>
<feature type="compositionally biased region" description="Polar residues" evidence="1">
    <location>
        <begin position="1"/>
        <end position="11"/>
    </location>
</feature>
<dbReference type="Proteomes" id="UP000325787">
    <property type="component" value="Chromosome"/>
</dbReference>
<dbReference type="InterPro" id="IPR036259">
    <property type="entry name" value="MFS_trans_sf"/>
</dbReference>
<dbReference type="KEGG" id="ssyi:EKG83_31280"/>
<dbReference type="SUPFAM" id="SSF103473">
    <property type="entry name" value="MFS general substrate transporter"/>
    <property type="match status" value="1"/>
</dbReference>
<evidence type="ECO:0000313" key="2">
    <source>
        <dbReference type="EMBL" id="QFZ21275.1"/>
    </source>
</evidence>
<dbReference type="EMBL" id="CP034550">
    <property type="protein sequence ID" value="QFZ21275.1"/>
    <property type="molecule type" value="Genomic_DNA"/>
</dbReference>
<evidence type="ECO:0000313" key="3">
    <source>
        <dbReference type="Proteomes" id="UP000325787"/>
    </source>
</evidence>
<dbReference type="OrthoDB" id="6803299at2"/>